<protein>
    <submittedName>
        <fullName evidence="2">Uncharacterized protein</fullName>
    </submittedName>
</protein>
<evidence type="ECO:0000313" key="3">
    <source>
        <dbReference type="Proteomes" id="UP001174936"/>
    </source>
</evidence>
<name>A0AA40CK53_9PEZI</name>
<dbReference type="AlphaFoldDB" id="A0AA40CK53"/>
<proteinExistence type="predicted"/>
<accession>A0AA40CK53</accession>
<dbReference type="Proteomes" id="UP001174936">
    <property type="component" value="Unassembled WGS sequence"/>
</dbReference>
<feature type="region of interest" description="Disordered" evidence="1">
    <location>
        <begin position="219"/>
        <end position="254"/>
    </location>
</feature>
<reference evidence="2" key="1">
    <citation type="submission" date="2023-06" db="EMBL/GenBank/DDBJ databases">
        <title>Genome-scale phylogeny and comparative genomics of the fungal order Sordariales.</title>
        <authorList>
            <consortium name="Lawrence Berkeley National Laboratory"/>
            <person name="Hensen N."/>
            <person name="Bonometti L."/>
            <person name="Westerberg I."/>
            <person name="Brannstrom I.O."/>
            <person name="Guillou S."/>
            <person name="Cros-Aarteil S."/>
            <person name="Calhoun S."/>
            <person name="Haridas S."/>
            <person name="Kuo A."/>
            <person name="Mondo S."/>
            <person name="Pangilinan J."/>
            <person name="Riley R."/>
            <person name="Labutti K."/>
            <person name="Andreopoulos B."/>
            <person name="Lipzen A."/>
            <person name="Chen C."/>
            <person name="Yanf M."/>
            <person name="Daum C."/>
            <person name="Ng V."/>
            <person name="Clum A."/>
            <person name="Steindorff A."/>
            <person name="Ohm R."/>
            <person name="Martin F."/>
            <person name="Silar P."/>
            <person name="Natvig D."/>
            <person name="Lalanne C."/>
            <person name="Gautier V."/>
            <person name="Ament-Velasquez S.L."/>
            <person name="Kruys A."/>
            <person name="Hutchinson M.I."/>
            <person name="Powell A.J."/>
            <person name="Barry K."/>
            <person name="Miller A.N."/>
            <person name="Grigoriev I.V."/>
            <person name="Debuchy R."/>
            <person name="Gladieux P."/>
            <person name="Thoren M.H."/>
            <person name="Johannesson H."/>
        </authorList>
    </citation>
    <scope>NUCLEOTIDE SEQUENCE</scope>
    <source>
        <strain evidence="2">SMH2532-1</strain>
    </source>
</reference>
<sequence>MGDFWSPRAQQGIDLIWMVGEDREIKWTTTFPTLNIRIWQEDPLRGSATGGETVFVGLEYEANRNSFPWKVQTYEFNVTRSNKYFFWAFNGTDPSLQDLLDIDEQGLQITDAQYQDGHGTPSTAVPRFFPFTHYPLSQHWSSPSQPASIMDSLTFLSPRQAGNYFKYPPADETVTFTVGEEVEIRWSTTFPTFNIILWQRRTKMTASATQTCTKWLSGSRQTTRQRRAAYGTSHQLSTDPERQKGRHAGRSLFPSAVERNELLRAGAMVSAQRGNPSTN</sequence>
<evidence type="ECO:0000256" key="1">
    <source>
        <dbReference type="SAM" id="MobiDB-lite"/>
    </source>
</evidence>
<evidence type="ECO:0000313" key="2">
    <source>
        <dbReference type="EMBL" id="KAK0641392.1"/>
    </source>
</evidence>
<dbReference type="EMBL" id="JAULSV010000006">
    <property type="protein sequence ID" value="KAK0641392.1"/>
    <property type="molecule type" value="Genomic_DNA"/>
</dbReference>
<gene>
    <name evidence="2" type="ORF">B0T16DRAFT_214230</name>
</gene>
<keyword evidence="3" id="KW-1185">Reference proteome</keyword>
<organism evidence="2 3">
    <name type="scientific">Cercophora newfieldiana</name>
    <dbReference type="NCBI Taxonomy" id="92897"/>
    <lineage>
        <taxon>Eukaryota</taxon>
        <taxon>Fungi</taxon>
        <taxon>Dikarya</taxon>
        <taxon>Ascomycota</taxon>
        <taxon>Pezizomycotina</taxon>
        <taxon>Sordariomycetes</taxon>
        <taxon>Sordariomycetidae</taxon>
        <taxon>Sordariales</taxon>
        <taxon>Lasiosphaeriaceae</taxon>
        <taxon>Cercophora</taxon>
    </lineage>
</organism>
<comment type="caution">
    <text evidence="2">The sequence shown here is derived from an EMBL/GenBank/DDBJ whole genome shotgun (WGS) entry which is preliminary data.</text>
</comment>